<dbReference type="AlphaFoldDB" id="A0A9J5ZVX5"/>
<gene>
    <name evidence="2" type="ORF">H5410_015948</name>
</gene>
<comment type="caution">
    <text evidence="2">The sequence shown here is derived from an EMBL/GenBank/DDBJ whole genome shotgun (WGS) entry which is preliminary data.</text>
</comment>
<accession>A0A9J5ZVX5</accession>
<keyword evidence="3" id="KW-1185">Reference proteome</keyword>
<dbReference type="Proteomes" id="UP000824120">
    <property type="component" value="Chromosome 3"/>
</dbReference>
<sequence>MYISGEKQGQLPLQKRGDSRPWPLTSWSSRLEQLHYDEEKELGRLVAVEKMFKVTHVKKSANPTEEERWIEPRAKETYVRTPFKLIFFSFPCIYYILILRVHCLNYRIGLYEYHSNLPLESQDRQLTQEENENLWKQSVGEPIRGSVYS</sequence>
<protein>
    <submittedName>
        <fullName evidence="2">Uncharacterized protein</fullName>
    </submittedName>
</protein>
<evidence type="ECO:0000313" key="2">
    <source>
        <dbReference type="EMBL" id="KAG5616124.1"/>
    </source>
</evidence>
<reference evidence="2 3" key="1">
    <citation type="submission" date="2020-09" db="EMBL/GenBank/DDBJ databases">
        <title>De no assembly of potato wild relative species, Solanum commersonii.</title>
        <authorList>
            <person name="Cho K."/>
        </authorList>
    </citation>
    <scope>NUCLEOTIDE SEQUENCE [LARGE SCALE GENOMIC DNA]</scope>
    <source>
        <strain evidence="2">LZ3.2</strain>
        <tissue evidence="2">Leaf</tissue>
    </source>
</reference>
<feature type="region of interest" description="Disordered" evidence="1">
    <location>
        <begin position="1"/>
        <end position="21"/>
    </location>
</feature>
<organism evidence="2 3">
    <name type="scientific">Solanum commersonii</name>
    <name type="common">Commerson's wild potato</name>
    <name type="synonym">Commerson's nightshade</name>
    <dbReference type="NCBI Taxonomy" id="4109"/>
    <lineage>
        <taxon>Eukaryota</taxon>
        <taxon>Viridiplantae</taxon>
        <taxon>Streptophyta</taxon>
        <taxon>Embryophyta</taxon>
        <taxon>Tracheophyta</taxon>
        <taxon>Spermatophyta</taxon>
        <taxon>Magnoliopsida</taxon>
        <taxon>eudicotyledons</taxon>
        <taxon>Gunneridae</taxon>
        <taxon>Pentapetalae</taxon>
        <taxon>asterids</taxon>
        <taxon>lamiids</taxon>
        <taxon>Solanales</taxon>
        <taxon>Solanaceae</taxon>
        <taxon>Solanoideae</taxon>
        <taxon>Solaneae</taxon>
        <taxon>Solanum</taxon>
    </lineage>
</organism>
<proteinExistence type="predicted"/>
<evidence type="ECO:0000313" key="3">
    <source>
        <dbReference type="Proteomes" id="UP000824120"/>
    </source>
</evidence>
<name>A0A9J5ZVX5_SOLCO</name>
<dbReference type="EMBL" id="JACXVP010000003">
    <property type="protein sequence ID" value="KAG5616124.1"/>
    <property type="molecule type" value="Genomic_DNA"/>
</dbReference>
<evidence type="ECO:0000256" key="1">
    <source>
        <dbReference type="SAM" id="MobiDB-lite"/>
    </source>
</evidence>